<dbReference type="RefSeq" id="WP_106265695.1">
    <property type="nucleotide sequence ID" value="NZ_PVTX01000002.1"/>
</dbReference>
<feature type="transmembrane region" description="Helical" evidence="2">
    <location>
        <begin position="18"/>
        <end position="38"/>
    </location>
</feature>
<sequence length="101" mass="10139">MNADKASTGSSSALTRSFLTIALVEGALLGAAVILLALDVIPFNVFLGVIAVCVAGTGIAFLRVIRGAQRTASSDAGPDSGTGARSTSPGSTIDRSNPFTR</sequence>
<evidence type="ECO:0000256" key="2">
    <source>
        <dbReference type="SAM" id="Phobius"/>
    </source>
</evidence>
<name>A0ABX5EJQ2_9MICO</name>
<keyword evidence="2" id="KW-0472">Membrane</keyword>
<dbReference type="Proteomes" id="UP000239895">
    <property type="component" value="Unassembled WGS sequence"/>
</dbReference>
<keyword evidence="2" id="KW-0812">Transmembrane</keyword>
<feature type="transmembrane region" description="Helical" evidence="2">
    <location>
        <begin position="44"/>
        <end position="65"/>
    </location>
</feature>
<dbReference type="EMBL" id="PVTX01000002">
    <property type="protein sequence ID" value="PRZ08746.1"/>
    <property type="molecule type" value="Genomic_DNA"/>
</dbReference>
<evidence type="ECO:0000313" key="3">
    <source>
        <dbReference type="EMBL" id="PRZ08746.1"/>
    </source>
</evidence>
<feature type="compositionally biased region" description="Polar residues" evidence="1">
    <location>
        <begin position="83"/>
        <end position="101"/>
    </location>
</feature>
<accession>A0ABX5EJQ2</accession>
<keyword evidence="2" id="KW-1133">Transmembrane helix</keyword>
<gene>
    <name evidence="3" type="ORF">BCL65_102290</name>
</gene>
<reference evidence="3 4" key="1">
    <citation type="submission" date="2018-03" db="EMBL/GenBank/DDBJ databases">
        <title>Comparative analysis of microorganisms from saline springs in Andes Mountain Range, Colombia.</title>
        <authorList>
            <person name="Rubin E."/>
        </authorList>
    </citation>
    <scope>NUCLEOTIDE SEQUENCE [LARGE SCALE GENOMIC DNA]</scope>
    <source>
        <strain evidence="3 4">CG 23</strain>
    </source>
</reference>
<keyword evidence="4" id="KW-1185">Reference proteome</keyword>
<feature type="region of interest" description="Disordered" evidence="1">
    <location>
        <begin position="71"/>
        <end position="101"/>
    </location>
</feature>
<protein>
    <submittedName>
        <fullName evidence="3">Uncharacterized protein</fullName>
    </submittedName>
</protein>
<comment type="caution">
    <text evidence="3">The sequence shown here is derived from an EMBL/GenBank/DDBJ whole genome shotgun (WGS) entry which is preliminary data.</text>
</comment>
<evidence type="ECO:0000256" key="1">
    <source>
        <dbReference type="SAM" id="MobiDB-lite"/>
    </source>
</evidence>
<organism evidence="3 4">
    <name type="scientific">Isoptericola halotolerans</name>
    <dbReference type="NCBI Taxonomy" id="300560"/>
    <lineage>
        <taxon>Bacteria</taxon>
        <taxon>Bacillati</taxon>
        <taxon>Actinomycetota</taxon>
        <taxon>Actinomycetes</taxon>
        <taxon>Micrococcales</taxon>
        <taxon>Promicromonosporaceae</taxon>
        <taxon>Isoptericola</taxon>
    </lineage>
</organism>
<proteinExistence type="predicted"/>
<evidence type="ECO:0000313" key="4">
    <source>
        <dbReference type="Proteomes" id="UP000239895"/>
    </source>
</evidence>